<dbReference type="PANTHER" id="PTHR30026:SF20">
    <property type="entry name" value="OUTER MEMBRANE PROTEIN TOLC"/>
    <property type="match status" value="1"/>
</dbReference>
<dbReference type="AlphaFoldDB" id="A0AAP2DZ62"/>
<name>A0AAP2DZ62_9BACT</name>
<keyword evidence="10" id="KW-1185">Reference proteome</keyword>
<keyword evidence="3" id="KW-0813">Transport</keyword>
<comment type="subcellular location">
    <subcellularLocation>
        <location evidence="1">Cell outer membrane</location>
    </subcellularLocation>
</comment>
<dbReference type="InterPro" id="IPR003423">
    <property type="entry name" value="OMP_efflux"/>
</dbReference>
<keyword evidence="8" id="KW-0175">Coiled coil</keyword>
<keyword evidence="7" id="KW-0998">Cell outer membrane</keyword>
<evidence type="ECO:0000256" key="2">
    <source>
        <dbReference type="ARBA" id="ARBA00007613"/>
    </source>
</evidence>
<evidence type="ECO:0000256" key="5">
    <source>
        <dbReference type="ARBA" id="ARBA00022692"/>
    </source>
</evidence>
<evidence type="ECO:0000313" key="9">
    <source>
        <dbReference type="EMBL" id="MBT1709870.1"/>
    </source>
</evidence>
<dbReference type="GO" id="GO:1990281">
    <property type="term" value="C:efflux pump complex"/>
    <property type="evidence" value="ECO:0007669"/>
    <property type="project" value="TreeGrafter"/>
</dbReference>
<evidence type="ECO:0000256" key="6">
    <source>
        <dbReference type="ARBA" id="ARBA00023136"/>
    </source>
</evidence>
<gene>
    <name evidence="9" type="ORF">KK062_16615</name>
</gene>
<dbReference type="GO" id="GO:0015562">
    <property type="term" value="F:efflux transmembrane transporter activity"/>
    <property type="evidence" value="ECO:0007669"/>
    <property type="project" value="InterPro"/>
</dbReference>
<protein>
    <submittedName>
        <fullName evidence="9">TolC family protein</fullName>
    </submittedName>
</protein>
<keyword evidence="4" id="KW-1134">Transmembrane beta strand</keyword>
<evidence type="ECO:0000256" key="7">
    <source>
        <dbReference type="ARBA" id="ARBA00023237"/>
    </source>
</evidence>
<dbReference type="EMBL" id="JAHESE010000017">
    <property type="protein sequence ID" value="MBT1709870.1"/>
    <property type="molecule type" value="Genomic_DNA"/>
</dbReference>
<accession>A0AAP2DZ62</accession>
<evidence type="ECO:0000256" key="8">
    <source>
        <dbReference type="SAM" id="Coils"/>
    </source>
</evidence>
<reference evidence="9 10" key="1">
    <citation type="submission" date="2021-05" db="EMBL/GenBank/DDBJ databases">
        <title>A Polyphasic approach of four new species of the genus Ohtaekwangia: Ohtaekwangia histidinii sp. nov., Ohtaekwangia cretensis sp. nov., Ohtaekwangia indiensis sp. nov., Ohtaekwangia reichenbachii sp. nov. from diverse environment.</title>
        <authorList>
            <person name="Octaviana S."/>
        </authorList>
    </citation>
    <scope>NUCLEOTIDE SEQUENCE [LARGE SCALE GENOMIC DNA]</scope>
    <source>
        <strain evidence="9 10">PWU5</strain>
    </source>
</reference>
<dbReference type="Proteomes" id="UP001319080">
    <property type="component" value="Unassembled WGS sequence"/>
</dbReference>
<feature type="coiled-coil region" evidence="8">
    <location>
        <begin position="363"/>
        <end position="390"/>
    </location>
</feature>
<dbReference type="Gene3D" id="1.20.1600.10">
    <property type="entry name" value="Outer membrane efflux proteins (OEP)"/>
    <property type="match status" value="1"/>
</dbReference>
<sequence>MKQKRIDRRTTWLTLVLVFLASRYATYAQQSLPAVLDQAVQYYPSLKARQAEVHSAEQDVKTSTSDYIPRLSVQHQYTYSTNNSVTGSFYPNGGTVISPSGGIRADNIYDGTFGSFTSALLEWNIVNFGKVSTAVGAARTALAASQAAYENELFQHRVQVADAYLLLLIGEKLEDIQQANRDRAENFRQVVSAGVQSGLRPGVDSALAEAEYAKANLLLLESHRNEQARQLRLLELTGVLGDSMAIDSMRFYTALPQPADTAVRAWQRHPSLRLQALRWETTQARSKAIGRSFLPSISLVGAAWARGSGVSNTDDLYRTDFSSGTRYQVYNYLVGISTRWTLTDFAQIHHRYKSERYRADRDHEVYNEQALRLQRQAKEAEMQYEVAREQARTAPVQLAAASQAYQQASARYASGLTDLPTLLQSMVVLNRAEADVAIAYSNAWRSLLMVAAAKGDLQVFLNAINP</sequence>
<comment type="similarity">
    <text evidence="2">Belongs to the outer membrane factor (OMF) (TC 1.B.17) family.</text>
</comment>
<organism evidence="9 10">
    <name type="scientific">Dawidia cretensis</name>
    <dbReference type="NCBI Taxonomy" id="2782350"/>
    <lineage>
        <taxon>Bacteria</taxon>
        <taxon>Pseudomonadati</taxon>
        <taxon>Bacteroidota</taxon>
        <taxon>Cytophagia</taxon>
        <taxon>Cytophagales</taxon>
        <taxon>Chryseotaleaceae</taxon>
        <taxon>Dawidia</taxon>
    </lineage>
</organism>
<evidence type="ECO:0000256" key="1">
    <source>
        <dbReference type="ARBA" id="ARBA00004442"/>
    </source>
</evidence>
<dbReference type="GO" id="GO:0015288">
    <property type="term" value="F:porin activity"/>
    <property type="evidence" value="ECO:0007669"/>
    <property type="project" value="TreeGrafter"/>
</dbReference>
<dbReference type="InterPro" id="IPR051906">
    <property type="entry name" value="TolC-like"/>
</dbReference>
<dbReference type="GO" id="GO:0009279">
    <property type="term" value="C:cell outer membrane"/>
    <property type="evidence" value="ECO:0007669"/>
    <property type="project" value="UniProtKB-SubCell"/>
</dbReference>
<dbReference type="SUPFAM" id="SSF56954">
    <property type="entry name" value="Outer membrane efflux proteins (OEP)"/>
    <property type="match status" value="1"/>
</dbReference>
<proteinExistence type="inferred from homology"/>
<keyword evidence="5" id="KW-0812">Transmembrane</keyword>
<keyword evidence="6" id="KW-0472">Membrane</keyword>
<evidence type="ECO:0000256" key="3">
    <source>
        <dbReference type="ARBA" id="ARBA00022448"/>
    </source>
</evidence>
<dbReference type="RefSeq" id="WP_254085449.1">
    <property type="nucleotide sequence ID" value="NZ_JAHESE010000017.1"/>
</dbReference>
<evidence type="ECO:0000313" key="10">
    <source>
        <dbReference type="Proteomes" id="UP001319080"/>
    </source>
</evidence>
<evidence type="ECO:0000256" key="4">
    <source>
        <dbReference type="ARBA" id="ARBA00022452"/>
    </source>
</evidence>
<dbReference type="PANTHER" id="PTHR30026">
    <property type="entry name" value="OUTER MEMBRANE PROTEIN TOLC"/>
    <property type="match status" value="1"/>
</dbReference>
<comment type="caution">
    <text evidence="9">The sequence shown here is derived from an EMBL/GenBank/DDBJ whole genome shotgun (WGS) entry which is preliminary data.</text>
</comment>
<dbReference type="Pfam" id="PF02321">
    <property type="entry name" value="OEP"/>
    <property type="match status" value="2"/>
</dbReference>